<evidence type="ECO:0000259" key="6">
    <source>
        <dbReference type="PROSITE" id="PS51635"/>
    </source>
</evidence>
<proteinExistence type="predicted"/>
<keyword evidence="1 4" id="KW-0378">Hydrolase</keyword>
<evidence type="ECO:0000256" key="3">
    <source>
        <dbReference type="ARBA" id="ARBA00023098"/>
    </source>
</evidence>
<keyword evidence="8" id="KW-1185">Reference proteome</keyword>
<feature type="domain" description="PNPLA" evidence="6">
    <location>
        <begin position="27"/>
        <end position="217"/>
    </location>
</feature>
<dbReference type="SUPFAM" id="SSF52151">
    <property type="entry name" value="FabD/lysophospholipase-like"/>
    <property type="match status" value="1"/>
</dbReference>
<dbReference type="AlphaFoldDB" id="A0AAP2E1N3"/>
<evidence type="ECO:0000313" key="8">
    <source>
        <dbReference type="Proteomes" id="UP001319080"/>
    </source>
</evidence>
<dbReference type="CDD" id="cd07205">
    <property type="entry name" value="Pat_PNPLA6_PNPLA7_NTE1_like"/>
    <property type="match status" value="1"/>
</dbReference>
<dbReference type="EMBL" id="JAHESE010000029">
    <property type="protein sequence ID" value="MBT1711100.1"/>
    <property type="molecule type" value="Genomic_DNA"/>
</dbReference>
<dbReference type="Gene3D" id="3.40.1090.10">
    <property type="entry name" value="Cytosolic phospholipase A2 catalytic domain"/>
    <property type="match status" value="2"/>
</dbReference>
<feature type="chain" id="PRO_5042887577" evidence="5">
    <location>
        <begin position="20"/>
        <end position="743"/>
    </location>
</feature>
<evidence type="ECO:0000313" key="7">
    <source>
        <dbReference type="EMBL" id="MBT1711100.1"/>
    </source>
</evidence>
<comment type="caution">
    <text evidence="7">The sequence shown here is derived from an EMBL/GenBank/DDBJ whole genome shotgun (WGS) entry which is preliminary data.</text>
</comment>
<accession>A0AAP2E1N3</accession>
<feature type="short sequence motif" description="GXGXXG" evidence="4">
    <location>
        <begin position="31"/>
        <end position="36"/>
    </location>
</feature>
<gene>
    <name evidence="7" type="ORF">KK062_22850</name>
</gene>
<dbReference type="RefSeq" id="WP_254086676.1">
    <property type="nucleotide sequence ID" value="NZ_JAHESE010000029.1"/>
</dbReference>
<sequence>MRSQVLYVFALLLVAFATAAQPPKVGLTLSGGGAKGLAHIGILEAIDSAGLRVDCITGTSMGSIIGSLYAAGYSGKEIEKIARDIDWNVLFSGKPSMRNVNIDEKTEFDNYALEVPFVKGKFRINAGIIEGQELWLKFQELFLPIYDIKDFSKFSIPFKCIATDVSTGKAVVLDQGELVTAIRASMAIPSVFTPIDYENTKLVDGGIVRNFPVSDVKAMGADYIIGVNLSQGLLAASELTSPIDILYQIGFYKDAEDFETERKLCNVLIEPPVRKYTAASFTSVDSIIAVGKRTGDEYYPIFKKLADSLRQRYPNYAPIQNRLPQTRSVTVDSIYIQGLHHTTRTSFRNRLNLALSKTYDGTHVAEAIRRVYGSRNYSRIAYTWQPARARGHANLRFNVVESPLTYVKAGLHYHTFSNIALILGAESRNLLFDRSKSMVKLNVSENFRFLAEHNQAFGTNADNNNLILSFYYENFQLPFYENFEQVYLYRGRTYQTDFRFQRTFGFASAIGLGTTFESFSLRPKIAADTSFKGGNSFIQTYLYYKYNTLNKRSFSTRGWRIDARMGIVYAQNPSAVTLRANGQAVRRDTAEVGHYNRFMLKAENFTPLSSRLTLLTQFNTAINFSTVAPYLNYFNVGGINDFVRNQVPFTGLQEYSLNTNSVSVLMLGLQYQFTRRLYTTLRVNGAVYDYLNRDKELNFTRRLSGIGLSFGYDSGIGPISMTFMYSGEADHISGYVNIGFPFR</sequence>
<keyword evidence="2 4" id="KW-0442">Lipid degradation</keyword>
<dbReference type="Gene3D" id="3.10.20.310">
    <property type="entry name" value="membrane protein fhac"/>
    <property type="match status" value="1"/>
</dbReference>
<evidence type="ECO:0000256" key="5">
    <source>
        <dbReference type="SAM" id="SignalP"/>
    </source>
</evidence>
<dbReference type="PANTHER" id="PTHR14226:SF29">
    <property type="entry name" value="NEUROPATHY TARGET ESTERASE SWS"/>
    <property type="match status" value="1"/>
</dbReference>
<feature type="active site" description="Nucleophile" evidence="4">
    <location>
        <position position="60"/>
    </location>
</feature>
<keyword evidence="3 4" id="KW-0443">Lipid metabolism</keyword>
<dbReference type="Pfam" id="PF01734">
    <property type="entry name" value="Patatin"/>
    <property type="match status" value="1"/>
</dbReference>
<dbReference type="InterPro" id="IPR016035">
    <property type="entry name" value="Acyl_Trfase/lysoPLipase"/>
</dbReference>
<dbReference type="GO" id="GO:0016787">
    <property type="term" value="F:hydrolase activity"/>
    <property type="evidence" value="ECO:0007669"/>
    <property type="project" value="UniProtKB-UniRule"/>
</dbReference>
<dbReference type="Proteomes" id="UP001319080">
    <property type="component" value="Unassembled WGS sequence"/>
</dbReference>
<feature type="short sequence motif" description="GXSXG" evidence="4">
    <location>
        <begin position="58"/>
        <end position="62"/>
    </location>
</feature>
<dbReference type="InterPro" id="IPR050301">
    <property type="entry name" value="NTE"/>
</dbReference>
<feature type="active site" description="Proton acceptor" evidence="4">
    <location>
        <position position="204"/>
    </location>
</feature>
<dbReference type="PANTHER" id="PTHR14226">
    <property type="entry name" value="NEUROPATHY TARGET ESTERASE/SWISS CHEESE D.MELANOGASTER"/>
    <property type="match status" value="1"/>
</dbReference>
<dbReference type="GO" id="GO:0016042">
    <property type="term" value="P:lipid catabolic process"/>
    <property type="evidence" value="ECO:0007669"/>
    <property type="project" value="UniProtKB-UniRule"/>
</dbReference>
<organism evidence="7 8">
    <name type="scientific">Dawidia cretensis</name>
    <dbReference type="NCBI Taxonomy" id="2782350"/>
    <lineage>
        <taxon>Bacteria</taxon>
        <taxon>Pseudomonadati</taxon>
        <taxon>Bacteroidota</taxon>
        <taxon>Cytophagia</taxon>
        <taxon>Cytophagales</taxon>
        <taxon>Chryseotaleaceae</taxon>
        <taxon>Dawidia</taxon>
    </lineage>
</organism>
<name>A0AAP2E1N3_9BACT</name>
<feature type="signal peptide" evidence="5">
    <location>
        <begin position="1"/>
        <end position="19"/>
    </location>
</feature>
<reference evidence="7 8" key="1">
    <citation type="submission" date="2021-05" db="EMBL/GenBank/DDBJ databases">
        <title>A Polyphasic approach of four new species of the genus Ohtaekwangia: Ohtaekwangia histidinii sp. nov., Ohtaekwangia cretensis sp. nov., Ohtaekwangia indiensis sp. nov., Ohtaekwangia reichenbachii sp. nov. from diverse environment.</title>
        <authorList>
            <person name="Octaviana S."/>
        </authorList>
    </citation>
    <scope>NUCLEOTIDE SEQUENCE [LARGE SCALE GENOMIC DNA]</scope>
    <source>
        <strain evidence="7 8">PWU5</strain>
    </source>
</reference>
<keyword evidence="5" id="KW-0732">Signal</keyword>
<feature type="short sequence motif" description="DGA/G" evidence="4">
    <location>
        <begin position="204"/>
        <end position="206"/>
    </location>
</feature>
<evidence type="ECO:0000256" key="2">
    <source>
        <dbReference type="ARBA" id="ARBA00022963"/>
    </source>
</evidence>
<evidence type="ECO:0000256" key="4">
    <source>
        <dbReference type="PROSITE-ProRule" id="PRU01161"/>
    </source>
</evidence>
<dbReference type="InterPro" id="IPR002641">
    <property type="entry name" value="PNPLA_dom"/>
</dbReference>
<dbReference type="Pfam" id="PF19143">
    <property type="entry name" value="Omp85_2"/>
    <property type="match status" value="1"/>
</dbReference>
<protein>
    <submittedName>
        <fullName evidence="7">Patatin-like phospholipase family protein</fullName>
    </submittedName>
</protein>
<dbReference type="PROSITE" id="PS51635">
    <property type="entry name" value="PNPLA"/>
    <property type="match status" value="1"/>
</dbReference>
<dbReference type="InterPro" id="IPR043864">
    <property type="entry name" value="Omp85-like_dom"/>
</dbReference>
<evidence type="ECO:0000256" key="1">
    <source>
        <dbReference type="ARBA" id="ARBA00022801"/>
    </source>
</evidence>